<comment type="similarity">
    <text evidence="12">Belongs to the cytochrome b561 family.</text>
</comment>
<reference evidence="15 16" key="1">
    <citation type="journal article" date="2011" name="Stand. Genomic Sci.">
        <title>Complete genome sequence of Rhodospirillum rubrum type strain (S1).</title>
        <authorList>
            <person name="Munk A.C."/>
            <person name="Copeland A."/>
            <person name="Lucas S."/>
            <person name="Lapidus A."/>
            <person name="Del Rio T.G."/>
            <person name="Barry K."/>
            <person name="Detter J.C."/>
            <person name="Hammon N."/>
            <person name="Israni S."/>
            <person name="Pitluck S."/>
            <person name="Brettin T."/>
            <person name="Bruce D."/>
            <person name="Han C."/>
            <person name="Tapia R."/>
            <person name="Gilna P."/>
            <person name="Schmutz J."/>
            <person name="Larimer F."/>
            <person name="Land M."/>
            <person name="Kyrpides N.C."/>
            <person name="Mavromatis K."/>
            <person name="Richardson P."/>
            <person name="Rohde M."/>
            <person name="Goker M."/>
            <person name="Klenk H.P."/>
            <person name="Zhang Y."/>
            <person name="Roberts G.P."/>
            <person name="Reslewic S."/>
            <person name="Schwartz D.C."/>
        </authorList>
    </citation>
    <scope>NUCLEOTIDE SEQUENCE [LARGE SCALE GENOMIC DNA]</scope>
    <source>
        <strain evidence="16">ATCC 11170 / ATH 1.1.1 / DSM 467 / LMG 4362 / NCIMB 8255 / S1</strain>
    </source>
</reference>
<dbReference type="PATRIC" id="fig|269796.9.peg.3805"/>
<evidence type="ECO:0000256" key="8">
    <source>
        <dbReference type="ARBA" id="ARBA00022982"/>
    </source>
</evidence>
<feature type="transmembrane region" description="Helical" evidence="13">
    <location>
        <begin position="98"/>
        <end position="128"/>
    </location>
</feature>
<keyword evidence="5" id="KW-0349">Heme</keyword>
<comment type="subcellular location">
    <subcellularLocation>
        <location evidence="2">Cell membrane</location>
        <topology evidence="2">Multi-pass membrane protein</topology>
    </subcellularLocation>
</comment>
<evidence type="ECO:0000256" key="7">
    <source>
        <dbReference type="ARBA" id="ARBA00022723"/>
    </source>
</evidence>
<dbReference type="Pfam" id="PF01292">
    <property type="entry name" value="Ni_hydr_CYTB"/>
    <property type="match status" value="1"/>
</dbReference>
<evidence type="ECO:0000259" key="14">
    <source>
        <dbReference type="Pfam" id="PF01292"/>
    </source>
</evidence>
<dbReference type="KEGG" id="rru:Rru_A3682"/>
<dbReference type="GO" id="GO:0020037">
    <property type="term" value="F:heme binding"/>
    <property type="evidence" value="ECO:0007669"/>
    <property type="project" value="TreeGrafter"/>
</dbReference>
<dbReference type="AlphaFoldDB" id="Q2RN19"/>
<evidence type="ECO:0000256" key="9">
    <source>
        <dbReference type="ARBA" id="ARBA00022989"/>
    </source>
</evidence>
<dbReference type="EnsemblBacteria" id="ABC24476">
    <property type="protein sequence ID" value="ABC24476"/>
    <property type="gene ID" value="Rru_A3682"/>
</dbReference>
<accession>Q2RN19</accession>
<dbReference type="InterPro" id="IPR016174">
    <property type="entry name" value="Di-haem_cyt_TM"/>
</dbReference>
<evidence type="ECO:0000256" key="13">
    <source>
        <dbReference type="SAM" id="Phobius"/>
    </source>
</evidence>
<evidence type="ECO:0000256" key="12">
    <source>
        <dbReference type="ARBA" id="ARBA00037975"/>
    </source>
</evidence>
<dbReference type="GO" id="GO:0022904">
    <property type="term" value="P:respiratory electron transport chain"/>
    <property type="evidence" value="ECO:0007669"/>
    <property type="project" value="InterPro"/>
</dbReference>
<evidence type="ECO:0000256" key="5">
    <source>
        <dbReference type="ARBA" id="ARBA00022617"/>
    </source>
</evidence>
<evidence type="ECO:0000313" key="16">
    <source>
        <dbReference type="Proteomes" id="UP000001929"/>
    </source>
</evidence>
<dbReference type="PANTHER" id="PTHR30529">
    <property type="entry name" value="CYTOCHROME B561"/>
    <property type="match status" value="1"/>
</dbReference>
<dbReference type="HOGENOM" id="CLU_095321_4_1_5"/>
<sequence length="188" mass="20060">MALPFGDEAARYGAVSRIAHWLTALAVIALIGLGWVMADLPLGAQKLELYALHKSIGALVLMVTLARLGWRLAQRGPSGHAEHAPWERVMAKAAHVGLYAGLLAMPLTGWIASSAANFPVSVFGLFTLPNLVAPDQALREAAATLHGALAWGVVGLIVLHAAGAVKHHLIDRDDTLRRMLPLARRPSR</sequence>
<feature type="transmembrane region" description="Helical" evidence="13">
    <location>
        <begin position="148"/>
        <end position="169"/>
    </location>
</feature>
<keyword evidence="3" id="KW-0813">Transport</keyword>
<dbReference type="RefSeq" id="WP_011391429.1">
    <property type="nucleotide sequence ID" value="NC_007643.1"/>
</dbReference>
<protein>
    <submittedName>
        <fullName evidence="15">Cytochrome B561</fullName>
    </submittedName>
</protein>
<dbReference type="GO" id="GO:0046872">
    <property type="term" value="F:metal ion binding"/>
    <property type="evidence" value="ECO:0007669"/>
    <property type="project" value="UniProtKB-KW"/>
</dbReference>
<evidence type="ECO:0000256" key="2">
    <source>
        <dbReference type="ARBA" id="ARBA00004651"/>
    </source>
</evidence>
<evidence type="ECO:0000256" key="1">
    <source>
        <dbReference type="ARBA" id="ARBA00001970"/>
    </source>
</evidence>
<keyword evidence="10" id="KW-0408">Iron</keyword>
<keyword evidence="16" id="KW-1185">Reference proteome</keyword>
<keyword evidence="6 13" id="KW-0812">Transmembrane</keyword>
<dbReference type="Gene3D" id="1.20.950.20">
    <property type="entry name" value="Transmembrane di-heme cytochromes, Chain C"/>
    <property type="match status" value="1"/>
</dbReference>
<evidence type="ECO:0000256" key="6">
    <source>
        <dbReference type="ARBA" id="ARBA00022692"/>
    </source>
</evidence>
<dbReference type="InterPro" id="IPR011577">
    <property type="entry name" value="Cyt_b561_bac/Ni-Hgenase"/>
</dbReference>
<keyword evidence="7" id="KW-0479">Metal-binding</keyword>
<evidence type="ECO:0000256" key="3">
    <source>
        <dbReference type="ARBA" id="ARBA00022448"/>
    </source>
</evidence>
<keyword evidence="4" id="KW-1003">Cell membrane</keyword>
<evidence type="ECO:0000256" key="10">
    <source>
        <dbReference type="ARBA" id="ARBA00023004"/>
    </source>
</evidence>
<dbReference type="SUPFAM" id="SSF81342">
    <property type="entry name" value="Transmembrane di-heme cytochromes"/>
    <property type="match status" value="1"/>
</dbReference>
<dbReference type="GO" id="GO:0005886">
    <property type="term" value="C:plasma membrane"/>
    <property type="evidence" value="ECO:0007669"/>
    <property type="project" value="UniProtKB-SubCell"/>
</dbReference>
<organism evidence="15 16">
    <name type="scientific">Rhodospirillum rubrum (strain ATCC 11170 / ATH 1.1.1 / DSM 467 / LMG 4362 / NCIMB 8255 / S1)</name>
    <dbReference type="NCBI Taxonomy" id="269796"/>
    <lineage>
        <taxon>Bacteria</taxon>
        <taxon>Pseudomonadati</taxon>
        <taxon>Pseudomonadota</taxon>
        <taxon>Alphaproteobacteria</taxon>
        <taxon>Rhodospirillales</taxon>
        <taxon>Rhodospirillaceae</taxon>
        <taxon>Rhodospirillum</taxon>
    </lineage>
</organism>
<dbReference type="PhylomeDB" id="Q2RN19"/>
<keyword evidence="8" id="KW-0249">Electron transport</keyword>
<evidence type="ECO:0000313" key="15">
    <source>
        <dbReference type="EMBL" id="ABC24476.1"/>
    </source>
</evidence>
<comment type="cofactor">
    <cofactor evidence="1">
        <name>heme b</name>
        <dbReference type="ChEBI" id="CHEBI:60344"/>
    </cofactor>
</comment>
<dbReference type="eggNOG" id="COG3038">
    <property type="taxonomic scope" value="Bacteria"/>
</dbReference>
<dbReference type="EMBL" id="CP000230">
    <property type="protein sequence ID" value="ABC24476.1"/>
    <property type="molecule type" value="Genomic_DNA"/>
</dbReference>
<proteinExistence type="inferred from homology"/>
<keyword evidence="11 13" id="KW-0472">Membrane</keyword>
<feature type="transmembrane region" description="Helical" evidence="13">
    <location>
        <begin position="18"/>
        <end position="38"/>
    </location>
</feature>
<gene>
    <name evidence="15" type="ordered locus">Rru_A3682</name>
</gene>
<dbReference type="GO" id="GO:0009055">
    <property type="term" value="F:electron transfer activity"/>
    <property type="evidence" value="ECO:0007669"/>
    <property type="project" value="InterPro"/>
</dbReference>
<dbReference type="PANTHER" id="PTHR30529:SF1">
    <property type="entry name" value="CYTOCHROME B561 HOMOLOG 2"/>
    <property type="match status" value="1"/>
</dbReference>
<dbReference type="STRING" id="269796.Rru_A3682"/>
<feature type="domain" description="Cytochrome b561 bacterial/Ni-hydrogenase" evidence="14">
    <location>
        <begin position="11"/>
        <end position="181"/>
    </location>
</feature>
<evidence type="ECO:0000256" key="4">
    <source>
        <dbReference type="ARBA" id="ARBA00022475"/>
    </source>
</evidence>
<keyword evidence="9 13" id="KW-1133">Transmembrane helix</keyword>
<evidence type="ECO:0000256" key="11">
    <source>
        <dbReference type="ARBA" id="ARBA00023136"/>
    </source>
</evidence>
<dbReference type="InterPro" id="IPR052168">
    <property type="entry name" value="Cytochrome_b561_oxidase"/>
</dbReference>
<dbReference type="Proteomes" id="UP000001929">
    <property type="component" value="Chromosome"/>
</dbReference>
<feature type="transmembrane region" description="Helical" evidence="13">
    <location>
        <begin position="50"/>
        <end position="70"/>
    </location>
</feature>
<name>Q2RN19_RHORT</name>